<sequence length="266" mass="28861">MLNQNNRGAELVVHVQDEAAHVLLLFHVHAGHRLVEQQHLRLHGQRAAQVHALLQTVGQLAHGRFAEGLDFQEVDDVFDELAVLDFFALCRADAQSLKQHIAFDLQVAAGHDVVDHAHALEQCQVLERACHAHLGHLAAVHVIEGLAAEGDRAFARCVHAVDAVEHGALASAVRADDGANLMLLHVERDVGERLHAAESEADVLDVQNDITDFFIVAHDGCLPRVAAQAVALWSLASLIFSVALTLPLRPSSNFTWVSTNCSVLPA</sequence>
<dbReference type="AntiFam" id="ANF00095">
    <property type="entry name" value="Shadow ORF (opposite ABC transporters)"/>
</dbReference>
<dbReference type="EMBL" id="VSSQ01057759">
    <property type="protein sequence ID" value="MPN11538.1"/>
    <property type="molecule type" value="Genomic_DNA"/>
</dbReference>
<organism evidence="1">
    <name type="scientific">bioreactor metagenome</name>
    <dbReference type="NCBI Taxonomy" id="1076179"/>
    <lineage>
        <taxon>unclassified sequences</taxon>
        <taxon>metagenomes</taxon>
        <taxon>ecological metagenomes</taxon>
    </lineage>
</organism>
<comment type="caution">
    <text evidence="1">The sequence shown here is derived from an EMBL/GenBank/DDBJ whole genome shotgun (WGS) entry which is preliminary data.</text>
</comment>
<dbReference type="AlphaFoldDB" id="A0A645FAZ6"/>
<dbReference type="AntiFam" id="ANF00142">
    <property type="entry name" value="Shadow ORF (opposite yadG)"/>
</dbReference>
<name>A0A645FAZ6_9ZZZZ</name>
<protein>
    <submittedName>
        <fullName evidence="1">Uncharacterized protein</fullName>
    </submittedName>
</protein>
<reference evidence="1" key="1">
    <citation type="submission" date="2019-08" db="EMBL/GenBank/DDBJ databases">
        <authorList>
            <person name="Kucharzyk K."/>
            <person name="Murdoch R.W."/>
            <person name="Higgins S."/>
            <person name="Loffler F."/>
        </authorList>
    </citation>
    <scope>NUCLEOTIDE SEQUENCE</scope>
</reference>
<evidence type="ECO:0000313" key="1">
    <source>
        <dbReference type="EMBL" id="MPN11538.1"/>
    </source>
</evidence>
<gene>
    <name evidence="1" type="ORF">SDC9_158841</name>
</gene>
<proteinExistence type="predicted"/>
<accession>A0A645FAZ6</accession>